<accession>A0A1E5GGZ7</accession>
<dbReference type="InterPro" id="IPR020846">
    <property type="entry name" value="MFS_dom"/>
</dbReference>
<feature type="domain" description="Major facilitator superfamily (MFS) profile" evidence="8">
    <location>
        <begin position="12"/>
        <end position="409"/>
    </location>
</feature>
<dbReference type="Proteomes" id="UP000094068">
    <property type="component" value="Unassembled WGS sequence"/>
</dbReference>
<keyword evidence="3" id="KW-1003">Cell membrane</keyword>
<dbReference type="EMBL" id="MIJZ01000012">
    <property type="protein sequence ID" value="OEG11996.1"/>
    <property type="molecule type" value="Genomic_DNA"/>
</dbReference>
<evidence type="ECO:0000313" key="10">
    <source>
        <dbReference type="Proteomes" id="UP000094068"/>
    </source>
</evidence>
<dbReference type="Pfam" id="PF07690">
    <property type="entry name" value="MFS_1"/>
    <property type="match status" value="1"/>
</dbReference>
<feature type="transmembrane region" description="Helical" evidence="7">
    <location>
        <begin position="262"/>
        <end position="283"/>
    </location>
</feature>
<dbReference type="InterPro" id="IPR036259">
    <property type="entry name" value="MFS_trans_sf"/>
</dbReference>
<dbReference type="Gene3D" id="1.20.1250.20">
    <property type="entry name" value="MFS general substrate transporter like domains"/>
    <property type="match status" value="1"/>
</dbReference>
<feature type="transmembrane region" description="Helical" evidence="7">
    <location>
        <begin position="170"/>
        <end position="189"/>
    </location>
</feature>
<evidence type="ECO:0000256" key="5">
    <source>
        <dbReference type="ARBA" id="ARBA00022989"/>
    </source>
</evidence>
<keyword evidence="5 7" id="KW-1133">Transmembrane helix</keyword>
<feature type="transmembrane region" description="Helical" evidence="7">
    <location>
        <begin position="103"/>
        <end position="123"/>
    </location>
</feature>
<feature type="transmembrane region" description="Helical" evidence="7">
    <location>
        <begin position="12"/>
        <end position="39"/>
    </location>
</feature>
<dbReference type="InterPro" id="IPR011701">
    <property type="entry name" value="MFS"/>
</dbReference>
<dbReference type="STRING" id="903984.BCR21_07095"/>
<dbReference type="AlphaFoldDB" id="A0A1E5GGZ7"/>
<evidence type="ECO:0000256" key="3">
    <source>
        <dbReference type="ARBA" id="ARBA00022475"/>
    </source>
</evidence>
<proteinExistence type="predicted"/>
<dbReference type="GO" id="GO:0022857">
    <property type="term" value="F:transmembrane transporter activity"/>
    <property type="evidence" value="ECO:0007669"/>
    <property type="project" value="InterPro"/>
</dbReference>
<dbReference type="PANTHER" id="PTHR43266:SF9">
    <property type="entry name" value="PERMEASE, MAJOR FACILITATOR SUPERFAMILY-RELATED"/>
    <property type="match status" value="1"/>
</dbReference>
<evidence type="ECO:0000259" key="8">
    <source>
        <dbReference type="PROSITE" id="PS50850"/>
    </source>
</evidence>
<evidence type="ECO:0000256" key="1">
    <source>
        <dbReference type="ARBA" id="ARBA00004651"/>
    </source>
</evidence>
<dbReference type="PANTHER" id="PTHR43266">
    <property type="entry name" value="MACROLIDE-EFFLUX PROTEIN"/>
    <property type="match status" value="1"/>
</dbReference>
<keyword evidence="6 7" id="KW-0472">Membrane</keyword>
<dbReference type="CDD" id="cd06173">
    <property type="entry name" value="MFS_MefA_like"/>
    <property type="match status" value="1"/>
</dbReference>
<protein>
    <recommendedName>
        <fullName evidence="8">Major facilitator superfamily (MFS) profile domain-containing protein</fullName>
    </recommendedName>
</protein>
<evidence type="ECO:0000313" key="9">
    <source>
        <dbReference type="EMBL" id="OEG11996.1"/>
    </source>
</evidence>
<name>A0A1E5GGZ7_9ENTE</name>
<keyword evidence="4 7" id="KW-0812">Transmembrane</keyword>
<feature type="transmembrane region" description="Helical" evidence="7">
    <location>
        <begin position="143"/>
        <end position="164"/>
    </location>
</feature>
<feature type="transmembrane region" description="Helical" evidence="7">
    <location>
        <begin position="292"/>
        <end position="313"/>
    </location>
</feature>
<keyword evidence="2" id="KW-0813">Transport</keyword>
<feature type="transmembrane region" description="Helical" evidence="7">
    <location>
        <begin position="77"/>
        <end position="97"/>
    </location>
</feature>
<feature type="transmembrane region" description="Helical" evidence="7">
    <location>
        <begin position="385"/>
        <end position="403"/>
    </location>
</feature>
<dbReference type="RefSeq" id="WP_069645849.1">
    <property type="nucleotide sequence ID" value="NZ_MIJZ01000012.1"/>
</dbReference>
<feature type="transmembrane region" description="Helical" evidence="7">
    <location>
        <begin position="319"/>
        <end position="344"/>
    </location>
</feature>
<evidence type="ECO:0000256" key="6">
    <source>
        <dbReference type="ARBA" id="ARBA00023136"/>
    </source>
</evidence>
<dbReference type="GO" id="GO:0005886">
    <property type="term" value="C:plasma membrane"/>
    <property type="evidence" value="ECO:0007669"/>
    <property type="project" value="UniProtKB-SubCell"/>
</dbReference>
<comment type="caution">
    <text evidence="9">The sequence shown here is derived from an EMBL/GenBank/DDBJ whole genome shotgun (WGS) entry which is preliminary data.</text>
</comment>
<feature type="transmembrane region" description="Helical" evidence="7">
    <location>
        <begin position="45"/>
        <end position="70"/>
    </location>
</feature>
<sequence length="413" mass="45504">MEVKGHAIWNRNFAYIIMGQTLSVLANSVMKFALSLYILDLTKSAALFGTLLAISIIPTIIFSPIGGVLADNFNKKNMMVIMDGLYACIAVLIYFAVVSKANIAMVAMCLLLMSVVSAFETPIVQSSMPLLFKEDKLLKANSVVNQIQLFANFVGPILAGFLYSLVKIEWIFVICFLLFFGAACVECFIKIPILVVKFENGAIATVIKDLKESWVFIRKEEPAIVKIIFILGAISFFISGLLFVGIPYIIRIVLGLNSQYLGINQGLISLAGIVGALMVGVLAKKLNMKNSYLIVGLSSFLVLVMGIIFMLNLPATLTFVLFTLTIMLLQVLFTLFSIFVVSNIQANTPVQLVGKVMSYVTTLSLCAQPLSQAVYGFLFEIFSNSVYILFLFTGLVMLLVSYLSRNSFKNFNQ</sequence>
<evidence type="ECO:0000256" key="4">
    <source>
        <dbReference type="ARBA" id="ARBA00022692"/>
    </source>
</evidence>
<reference evidence="10" key="1">
    <citation type="submission" date="2016-09" db="EMBL/GenBank/DDBJ databases">
        <authorList>
            <person name="Gulvik C.A."/>
        </authorList>
    </citation>
    <scope>NUCLEOTIDE SEQUENCE [LARGE SCALE GENOMIC DNA]</scope>
    <source>
        <strain evidence="10">DSM 23328</strain>
    </source>
</reference>
<dbReference type="OrthoDB" id="212436at2"/>
<dbReference type="SUPFAM" id="SSF103473">
    <property type="entry name" value="MFS general substrate transporter"/>
    <property type="match status" value="1"/>
</dbReference>
<keyword evidence="10" id="KW-1185">Reference proteome</keyword>
<dbReference type="PROSITE" id="PS50850">
    <property type="entry name" value="MFS"/>
    <property type="match status" value="1"/>
</dbReference>
<feature type="transmembrane region" description="Helical" evidence="7">
    <location>
        <begin position="227"/>
        <end position="250"/>
    </location>
</feature>
<evidence type="ECO:0000256" key="7">
    <source>
        <dbReference type="SAM" id="Phobius"/>
    </source>
</evidence>
<organism evidence="9 10">
    <name type="scientific">Enterococcus ureasiticus</name>
    <dbReference type="NCBI Taxonomy" id="903984"/>
    <lineage>
        <taxon>Bacteria</taxon>
        <taxon>Bacillati</taxon>
        <taxon>Bacillota</taxon>
        <taxon>Bacilli</taxon>
        <taxon>Lactobacillales</taxon>
        <taxon>Enterococcaceae</taxon>
        <taxon>Enterococcus</taxon>
    </lineage>
</organism>
<evidence type="ECO:0000256" key="2">
    <source>
        <dbReference type="ARBA" id="ARBA00022448"/>
    </source>
</evidence>
<gene>
    <name evidence="9" type="ORF">BCR21_07095</name>
</gene>
<comment type="subcellular location">
    <subcellularLocation>
        <location evidence="1">Cell membrane</location>
        <topology evidence="1">Multi-pass membrane protein</topology>
    </subcellularLocation>
</comment>